<evidence type="ECO:0000256" key="4">
    <source>
        <dbReference type="SAM" id="Coils"/>
    </source>
</evidence>
<dbReference type="InterPro" id="IPR013656">
    <property type="entry name" value="PAS_4"/>
</dbReference>
<dbReference type="PROSITE" id="PS50113">
    <property type="entry name" value="PAC"/>
    <property type="match status" value="1"/>
</dbReference>
<keyword evidence="9" id="KW-1185">Reference proteome</keyword>
<dbReference type="SUPFAM" id="SSF48452">
    <property type="entry name" value="TPR-like"/>
    <property type="match status" value="2"/>
</dbReference>
<dbReference type="InterPro" id="IPR003018">
    <property type="entry name" value="GAF"/>
</dbReference>
<dbReference type="InterPro" id="IPR003594">
    <property type="entry name" value="HATPase_dom"/>
</dbReference>
<dbReference type="NCBIfam" id="TIGR00229">
    <property type="entry name" value="sensory_box"/>
    <property type="match status" value="1"/>
</dbReference>
<reference evidence="8" key="1">
    <citation type="submission" date="2023-03" db="EMBL/GenBank/DDBJ databases">
        <title>Chitinimonas shenzhenensis gen. nov., sp. nov., a novel member of family Burkholderiaceae isolated from activated sludge collected in Shen Zhen, China.</title>
        <authorList>
            <person name="Wang X."/>
        </authorList>
    </citation>
    <scope>NUCLEOTIDE SEQUENCE</scope>
    <source>
        <strain evidence="8">DQS-5</strain>
    </source>
</reference>
<evidence type="ECO:0000313" key="9">
    <source>
        <dbReference type="Proteomes" id="UP001172778"/>
    </source>
</evidence>
<protein>
    <recommendedName>
        <fullName evidence="2">histidine kinase</fullName>
        <ecNumber evidence="2">2.7.13.3</ecNumber>
    </recommendedName>
</protein>
<dbReference type="InterPro" id="IPR000700">
    <property type="entry name" value="PAS-assoc_C"/>
</dbReference>
<keyword evidence="8" id="KW-0547">Nucleotide-binding</keyword>
<dbReference type="InterPro" id="IPR011990">
    <property type="entry name" value="TPR-like_helical_dom_sf"/>
</dbReference>
<dbReference type="InterPro" id="IPR036890">
    <property type="entry name" value="HATPase_C_sf"/>
</dbReference>
<gene>
    <name evidence="8" type="ORF">PZA18_22005</name>
</gene>
<dbReference type="CDD" id="cd00130">
    <property type="entry name" value="PAS"/>
    <property type="match status" value="1"/>
</dbReference>
<dbReference type="SUPFAM" id="SSF55781">
    <property type="entry name" value="GAF domain-like"/>
    <property type="match status" value="1"/>
</dbReference>
<feature type="coiled-coil region" evidence="4">
    <location>
        <begin position="489"/>
        <end position="524"/>
    </location>
</feature>
<keyword evidence="3" id="KW-0597">Phosphoprotein</keyword>
<dbReference type="InterPro" id="IPR005467">
    <property type="entry name" value="His_kinase_dom"/>
</dbReference>
<sequence length="1162" mass="128076">MTNPDLPTLPPLPLYADGEEVLRLQALLAAETDAVRQRPLMTALAWLLRQRDPTRALALAATLEPALADEASSAARQLRARLRLVRAEIAWLQAEIERAESLLASAQAEFASLKDGIGEGDCLLQLALLSDDLGMMERRQQAIGGAVERYLATQDKLRLSLGLAWQAYFGCRARDAGSVGPVEALLETEPWLGRGGATAILAYCHAYLDFHDGLYSRAAEGWELATRLLQEIGLVRMTITCIHSTGAALNNLNDPDGAAERSEYGLEMARQCGCWPLNMGQSLRGLGVAHRALERNEAAIAAYAEARDWLRPLRRSRLYSMVAEELARCYRDANLLPEALETLRDAAAAAEQGGHRGQLPYILAGEALTLSKMGHGVDALVLATRALAVARSTTHDSEACALEALAEIHLCHNLPGPPGLQAANPALYYLDCRHTLLSTDSGWAPDLKMLLEYARAWEKAGDYVKALEYERRARTMLVSDNAHKAAERIAALQSRHEAERSRLEAEQQRKLAEMEAARAKALETMSHMLDRLGRIGQEITASLDLSEVFAALHRHVSAMLDVQALGVYQLAADGVGIDMIFGIEHGETLPVWKTTIDDSVSNAARAIRERGEVLYEVRPDRANPNHIPGTRRMLSALYAPLLVRDRVIGAMSIQSERANVYGELERQVFRTLCSYAAIALANAATYRKLDSELNDTLATVESILENTPVGIALLDEQRRFQRVNRRLAEMLHYTSQQLIGHSARRLYTADSEFERVGHEAYDLLRAGCSYRTEVQFVGGDGVLGWYSLQGTILDCRNPAKGYIWTLDDITERKATEQQLLQTNHNLEAALAELRTAQNQLVLSEKMAALGQLVANVAHEINTPISAVKSGGEAIAVSLEQSLHQLPRLFRQLHDDDAVECFLKLLDLASQPKALLSSREERALIKELTQQLEAAGIDNARHKASLLVQSHPDAMAGQFLCLLQHPLGDAMLDTAYNIAVMVSSATNINLAVERVSKIVFALKTFSRIDHEGEWVLAQPGVGLDMVLTLYHGRIKQDIELVRHYEEIPPVRCLPDELNQVWTNLIHNALQAMNFKGVLTLTIRKEGPAALIAISDTGCGIAPDQRERIFEPFYTTKPPGEGSGLGLDIVRKIINRHGGRIEIDSTPGQGSTFRVYLPYPDSHP</sequence>
<dbReference type="SUPFAM" id="SSF55785">
    <property type="entry name" value="PYP-like sensor domain (PAS domain)"/>
    <property type="match status" value="1"/>
</dbReference>
<dbReference type="CDD" id="cd00082">
    <property type="entry name" value="HisKA"/>
    <property type="match status" value="1"/>
</dbReference>
<dbReference type="PRINTS" id="PR00344">
    <property type="entry name" value="BCTRLSENSOR"/>
</dbReference>
<feature type="domain" description="Histidine kinase" evidence="5">
    <location>
        <begin position="1053"/>
        <end position="1159"/>
    </location>
</feature>
<dbReference type="Proteomes" id="UP001172778">
    <property type="component" value="Unassembled WGS sequence"/>
</dbReference>
<dbReference type="EMBL" id="JARRAF010000048">
    <property type="protein sequence ID" value="MDK2126724.1"/>
    <property type="molecule type" value="Genomic_DNA"/>
</dbReference>
<dbReference type="Gene3D" id="3.30.565.10">
    <property type="entry name" value="Histidine kinase-like ATPase, C-terminal domain"/>
    <property type="match status" value="1"/>
</dbReference>
<keyword evidence="4" id="KW-0175">Coiled coil</keyword>
<dbReference type="InterPro" id="IPR003661">
    <property type="entry name" value="HisK_dim/P_dom"/>
</dbReference>
<dbReference type="SMART" id="SM00065">
    <property type="entry name" value="GAF"/>
    <property type="match status" value="1"/>
</dbReference>
<feature type="domain" description="PAS" evidence="6">
    <location>
        <begin position="696"/>
        <end position="742"/>
    </location>
</feature>
<evidence type="ECO:0000313" key="8">
    <source>
        <dbReference type="EMBL" id="MDK2126724.1"/>
    </source>
</evidence>
<dbReference type="InterPro" id="IPR035965">
    <property type="entry name" value="PAS-like_dom_sf"/>
</dbReference>
<dbReference type="Gene3D" id="1.10.287.130">
    <property type="match status" value="1"/>
</dbReference>
<dbReference type="GO" id="GO:0005524">
    <property type="term" value="F:ATP binding"/>
    <property type="evidence" value="ECO:0007669"/>
    <property type="project" value="UniProtKB-KW"/>
</dbReference>
<dbReference type="SUPFAM" id="SSF55874">
    <property type="entry name" value="ATPase domain of HSP90 chaperone/DNA topoisomerase II/histidine kinase"/>
    <property type="match status" value="1"/>
</dbReference>
<feature type="coiled-coil region" evidence="4">
    <location>
        <begin position="812"/>
        <end position="846"/>
    </location>
</feature>
<feature type="domain" description="PAC" evidence="7">
    <location>
        <begin position="770"/>
        <end position="821"/>
    </location>
</feature>
<dbReference type="InterPro" id="IPR000014">
    <property type="entry name" value="PAS"/>
</dbReference>
<dbReference type="SMART" id="SM00091">
    <property type="entry name" value="PAS"/>
    <property type="match status" value="1"/>
</dbReference>
<dbReference type="Pfam" id="PF13185">
    <property type="entry name" value="GAF_2"/>
    <property type="match status" value="1"/>
</dbReference>
<dbReference type="Gene3D" id="1.25.40.10">
    <property type="entry name" value="Tetratricopeptide repeat domain"/>
    <property type="match status" value="1"/>
</dbReference>
<keyword evidence="8" id="KW-0067">ATP-binding</keyword>
<comment type="catalytic activity">
    <reaction evidence="1">
        <text>ATP + protein L-histidine = ADP + protein N-phospho-L-histidine.</text>
        <dbReference type="EC" id="2.7.13.3"/>
    </reaction>
</comment>
<evidence type="ECO:0000259" key="5">
    <source>
        <dbReference type="PROSITE" id="PS50109"/>
    </source>
</evidence>
<dbReference type="PROSITE" id="PS50109">
    <property type="entry name" value="HIS_KIN"/>
    <property type="match status" value="1"/>
</dbReference>
<organism evidence="8 9">
    <name type="scientific">Parachitinimonas caeni</name>
    <dbReference type="NCBI Taxonomy" id="3031301"/>
    <lineage>
        <taxon>Bacteria</taxon>
        <taxon>Pseudomonadati</taxon>
        <taxon>Pseudomonadota</taxon>
        <taxon>Betaproteobacteria</taxon>
        <taxon>Neisseriales</taxon>
        <taxon>Chitinibacteraceae</taxon>
        <taxon>Parachitinimonas</taxon>
    </lineage>
</organism>
<dbReference type="InterPro" id="IPR029016">
    <property type="entry name" value="GAF-like_dom_sf"/>
</dbReference>
<evidence type="ECO:0000259" key="6">
    <source>
        <dbReference type="PROSITE" id="PS50112"/>
    </source>
</evidence>
<dbReference type="SUPFAM" id="SSF47384">
    <property type="entry name" value="Homodimeric domain of signal transducing histidine kinase"/>
    <property type="match status" value="1"/>
</dbReference>
<dbReference type="EC" id="2.7.13.3" evidence="2"/>
<proteinExistence type="predicted"/>
<accession>A0ABT7E337</accession>
<dbReference type="SMART" id="SM00387">
    <property type="entry name" value="HATPase_c"/>
    <property type="match status" value="1"/>
</dbReference>
<comment type="caution">
    <text evidence="8">The sequence shown here is derived from an EMBL/GenBank/DDBJ whole genome shotgun (WGS) entry which is preliminary data.</text>
</comment>
<dbReference type="Gene3D" id="3.30.450.40">
    <property type="match status" value="1"/>
</dbReference>
<dbReference type="Gene3D" id="3.30.450.20">
    <property type="entry name" value="PAS domain"/>
    <property type="match status" value="1"/>
</dbReference>
<evidence type="ECO:0000256" key="3">
    <source>
        <dbReference type="ARBA" id="ARBA00022553"/>
    </source>
</evidence>
<dbReference type="PANTHER" id="PTHR43065">
    <property type="entry name" value="SENSOR HISTIDINE KINASE"/>
    <property type="match status" value="1"/>
</dbReference>
<dbReference type="Pfam" id="PF08448">
    <property type="entry name" value="PAS_4"/>
    <property type="match status" value="1"/>
</dbReference>
<evidence type="ECO:0000259" key="7">
    <source>
        <dbReference type="PROSITE" id="PS50113"/>
    </source>
</evidence>
<dbReference type="InterPro" id="IPR004358">
    <property type="entry name" value="Sig_transdc_His_kin-like_C"/>
</dbReference>
<dbReference type="RefSeq" id="WP_284103044.1">
    <property type="nucleotide sequence ID" value="NZ_JARRAF010000048.1"/>
</dbReference>
<dbReference type="InterPro" id="IPR036097">
    <property type="entry name" value="HisK_dim/P_sf"/>
</dbReference>
<dbReference type="PROSITE" id="PS50112">
    <property type="entry name" value="PAS"/>
    <property type="match status" value="1"/>
</dbReference>
<dbReference type="PANTHER" id="PTHR43065:SF48">
    <property type="entry name" value="HISTIDINE KINASE"/>
    <property type="match status" value="1"/>
</dbReference>
<name>A0ABT7E337_9NEIS</name>
<dbReference type="Pfam" id="PF02518">
    <property type="entry name" value="HATPase_c"/>
    <property type="match status" value="1"/>
</dbReference>
<evidence type="ECO:0000256" key="2">
    <source>
        <dbReference type="ARBA" id="ARBA00012438"/>
    </source>
</evidence>
<evidence type="ECO:0000256" key="1">
    <source>
        <dbReference type="ARBA" id="ARBA00000085"/>
    </source>
</evidence>
<feature type="coiled-coil region" evidence="4">
    <location>
        <begin position="68"/>
        <end position="116"/>
    </location>
</feature>